<keyword evidence="1" id="KW-0067">ATP-binding</keyword>
<comment type="caution">
    <text evidence="1">The sequence shown here is derived from an EMBL/GenBank/DDBJ whole genome shotgun (WGS) entry which is preliminary data.</text>
</comment>
<organism evidence="1 2">
    <name type="scientific">Aeromonas enteropelogenes</name>
    <name type="common">Aeromonas trota</name>
    <dbReference type="NCBI Taxonomy" id="29489"/>
    <lineage>
        <taxon>Bacteria</taxon>
        <taxon>Pseudomonadati</taxon>
        <taxon>Pseudomonadota</taxon>
        <taxon>Gammaproteobacteria</taxon>
        <taxon>Aeromonadales</taxon>
        <taxon>Aeromonadaceae</taxon>
        <taxon>Aeromonas</taxon>
    </lineage>
</organism>
<dbReference type="Gene3D" id="3.30.565.10">
    <property type="entry name" value="Histidine kinase-like ATPase, C-terminal domain"/>
    <property type="match status" value="1"/>
</dbReference>
<dbReference type="EMBL" id="JAZDDP010000008">
    <property type="protein sequence ID" value="MEL3920774.1"/>
    <property type="molecule type" value="Genomic_DNA"/>
</dbReference>
<accession>A0ABU9JET4</accession>
<proteinExistence type="predicted"/>
<dbReference type="GO" id="GO:0005524">
    <property type="term" value="F:ATP binding"/>
    <property type="evidence" value="ECO:0007669"/>
    <property type="project" value="UniProtKB-KW"/>
</dbReference>
<keyword evidence="2" id="KW-1185">Reference proteome</keyword>
<protein>
    <submittedName>
        <fullName evidence="1">ATP-binding protein</fullName>
    </submittedName>
</protein>
<dbReference type="SUPFAM" id="SSF55874">
    <property type="entry name" value="ATPase domain of HSP90 chaperone/DNA topoisomerase II/histidine kinase"/>
    <property type="match status" value="1"/>
</dbReference>
<name>A0ABU9JET4_AEREN</name>
<gene>
    <name evidence="1" type="ORF">V1482_15300</name>
</gene>
<dbReference type="InterPro" id="IPR036890">
    <property type="entry name" value="HATPase_C_sf"/>
</dbReference>
<evidence type="ECO:0000313" key="1">
    <source>
        <dbReference type="EMBL" id="MEL3920774.1"/>
    </source>
</evidence>
<sequence length="462" mass="52688">MEKVKLVPAKRFFVEMLTRDIDLADAILDLIDNCLDGAMRVLKGNNKGPKPYHGFQVDISYDENHFMITDNCGGIPRQVAIDSAFRMGRHDSERDKDLPTVGVYGIGMKRAIFKIGEDSSVVCNTDHERYQVNITKEWMMDDSDWEIPLIDLSHGDDSNYGTTIEIRELREGIKLQFSNQDFIEQLHSIISTHFSYIISKGLNIRINKESVTPKISITRYTKDFSNKENVIAPYIYKHSIDGVDVEVAIGFYRSLSTDEEEQDEKDGKSVSTSAGITIICNDRVVLHNDKTHITGWGEAGVPRYHTQFIGISGVVIFQSNSPVKLPLKTTKRGVDSSSQIYALAKDKIREGIKIFTDFTNKWKKVPKGELSQHFRIEETESAPSIMLSQRVRKEDWSNVRRDGGQVFKPKLPLPRETDPTERVIFTKKRSEIQAVSEYLFDEVKPTSFIGEYCFDQILKKVL</sequence>
<evidence type="ECO:0000313" key="2">
    <source>
        <dbReference type="Proteomes" id="UP001491613"/>
    </source>
</evidence>
<dbReference type="RefSeq" id="WP_199766849.1">
    <property type="nucleotide sequence ID" value="NZ_JAVTII010000008.1"/>
</dbReference>
<reference evidence="1 2" key="1">
    <citation type="submission" date="2024-01" db="EMBL/GenBank/DDBJ databases">
        <title>Horizontal gene transfer in Aeromonas trota.</title>
        <authorList>
            <person name="Otero Olarra J.E."/>
            <person name="Perez Valdespino A."/>
        </authorList>
    </citation>
    <scope>NUCLEOTIDE SEQUENCE [LARGE SCALE GENOMIC DNA]</scope>
    <source>
        <strain evidence="1 2">9.1</strain>
    </source>
</reference>
<dbReference type="Pfam" id="PF13589">
    <property type="entry name" value="HATPase_c_3"/>
    <property type="match status" value="1"/>
</dbReference>
<keyword evidence="1" id="KW-0547">Nucleotide-binding</keyword>
<dbReference type="Proteomes" id="UP001491613">
    <property type="component" value="Unassembled WGS sequence"/>
</dbReference>